<feature type="region of interest" description="Disordered" evidence="1">
    <location>
        <begin position="408"/>
        <end position="434"/>
    </location>
</feature>
<feature type="compositionally biased region" description="Low complexity" evidence="1">
    <location>
        <begin position="130"/>
        <end position="140"/>
    </location>
</feature>
<dbReference type="STRING" id="1432307.W9CIY0"/>
<feature type="compositionally biased region" description="Polar residues" evidence="1">
    <location>
        <begin position="468"/>
        <end position="480"/>
    </location>
</feature>
<dbReference type="AlphaFoldDB" id="W9CIY0"/>
<comment type="caution">
    <text evidence="2">The sequence shown here is derived from an EMBL/GenBank/DDBJ whole genome shotgun (WGS) entry which is preliminary data.</text>
</comment>
<evidence type="ECO:0000313" key="3">
    <source>
        <dbReference type="Proteomes" id="UP000019487"/>
    </source>
</evidence>
<dbReference type="EMBL" id="AYSA01000159">
    <property type="protein sequence ID" value="ESZ95953.1"/>
    <property type="molecule type" value="Genomic_DNA"/>
</dbReference>
<feature type="compositionally biased region" description="Polar residues" evidence="1">
    <location>
        <begin position="488"/>
        <end position="515"/>
    </location>
</feature>
<accession>W9CIY0</accession>
<reference evidence="2 3" key="1">
    <citation type="journal article" date="2014" name="Genome Announc.">
        <title>Draft genome sequence of Sclerotinia borealis, a psychrophilic plant pathogenic fungus.</title>
        <authorList>
            <person name="Mardanov A.V."/>
            <person name="Beletsky A.V."/>
            <person name="Kadnikov V.V."/>
            <person name="Ignatov A.N."/>
            <person name="Ravin N.V."/>
        </authorList>
    </citation>
    <scope>NUCLEOTIDE SEQUENCE [LARGE SCALE GENOMIC DNA]</scope>
    <source>
        <strain evidence="3">F-4157</strain>
    </source>
</reference>
<proteinExistence type="predicted"/>
<dbReference type="HOGENOM" id="CLU_399641_0_0_1"/>
<dbReference type="Proteomes" id="UP000019487">
    <property type="component" value="Unassembled WGS sequence"/>
</dbReference>
<feature type="region of interest" description="Disordered" evidence="1">
    <location>
        <begin position="92"/>
        <end position="154"/>
    </location>
</feature>
<name>W9CIY0_SCLBF</name>
<sequence>MATKINLDPKIQTEQRLLSALNEHSPKDFIQSQGLKIAFGEFVARGTVQELWCLIPQTERASLLDLYSAHTPLDLIDDRWVPTCSVQLSKPLALEPRSPEPTLEKQPSILSSTPPSDSSSEPPSEPPSKPVSSEPVSSEPHSSEPPSKPLPRDIPSDIKIQVNRLFKTINGFRTPLPKETYEKLWTYKEGIFGKPAKGIAEQALNLQQGRRRIKTGTSEYDCASRFSLLLLAHFVDHIASWPTTTKLTSGQNRLSNAFKIFAGMSNTPIYEVKDDYARTKRYCELIEAEGPRTLLEIGPDMSAMWEKKLIKQDVRDVLHYREIRRHEQRQCAGFSSKDFAKERQIQNQVAANVIIDGLQANGCTKTDFFSSNTPLMQIVTQYLAGQIDSVTPSKKRKRGGSIMLTIIQDHSGLPRGRGSEDAERHMSNDAQLTPPLDRRTTIRETTDGRIGELLLAAALCDSLSQEQGQYHGSQESTAVTGKNFGPGLQTSNSSQEAATINQQQNPENGTRQIKSTSLESVRFDLEVREVRAEIESYPTNGNQQGLNYFISGVSDPAVEGISREQLMQNVSTSFPAIAMPGPGDSTNCTFYPACSFSLLGSGSEYPKALNAGNNPNTLCTYYNTLDTLGTYDQTALSYNNTNDVRSFNLDYYFASYFKNLYQKDNTPYNWEEYSPLPPVDSQPYPDQSI</sequence>
<evidence type="ECO:0000313" key="2">
    <source>
        <dbReference type="EMBL" id="ESZ95953.1"/>
    </source>
</evidence>
<protein>
    <submittedName>
        <fullName evidence="2">Uncharacterized protein</fullName>
    </submittedName>
</protein>
<keyword evidence="3" id="KW-1185">Reference proteome</keyword>
<evidence type="ECO:0000256" key="1">
    <source>
        <dbReference type="SAM" id="MobiDB-lite"/>
    </source>
</evidence>
<organism evidence="2 3">
    <name type="scientific">Sclerotinia borealis (strain F-4128)</name>
    <dbReference type="NCBI Taxonomy" id="1432307"/>
    <lineage>
        <taxon>Eukaryota</taxon>
        <taxon>Fungi</taxon>
        <taxon>Dikarya</taxon>
        <taxon>Ascomycota</taxon>
        <taxon>Pezizomycotina</taxon>
        <taxon>Leotiomycetes</taxon>
        <taxon>Helotiales</taxon>
        <taxon>Sclerotiniaceae</taxon>
        <taxon>Sclerotinia</taxon>
    </lineage>
</organism>
<feature type="compositionally biased region" description="Basic and acidic residues" evidence="1">
    <location>
        <begin position="417"/>
        <end position="427"/>
    </location>
</feature>
<gene>
    <name evidence="2" type="ORF">SBOR_3645</name>
</gene>
<feature type="compositionally biased region" description="Low complexity" evidence="1">
    <location>
        <begin position="107"/>
        <end position="122"/>
    </location>
</feature>
<dbReference type="OrthoDB" id="3491794at2759"/>
<feature type="region of interest" description="Disordered" evidence="1">
    <location>
        <begin position="468"/>
        <end position="515"/>
    </location>
</feature>